<proteinExistence type="predicted"/>
<dbReference type="Gene3D" id="3.90.25.10">
    <property type="entry name" value="UDP-galactose 4-epimerase, domain 1"/>
    <property type="match status" value="1"/>
</dbReference>
<dbReference type="GO" id="GO:0050577">
    <property type="term" value="F:GDP-L-fucose synthase activity"/>
    <property type="evidence" value="ECO:0007669"/>
    <property type="project" value="TreeGrafter"/>
</dbReference>
<comment type="caution">
    <text evidence="2">The sequence shown here is derived from an EMBL/GenBank/DDBJ whole genome shotgun (WGS) entry which is preliminary data.</text>
</comment>
<dbReference type="PANTHER" id="PTHR43238">
    <property type="entry name" value="GDP-L-FUCOSE SYNTHASE"/>
    <property type="match status" value="1"/>
</dbReference>
<dbReference type="SUPFAM" id="SSF51735">
    <property type="entry name" value="NAD(P)-binding Rossmann-fold domains"/>
    <property type="match status" value="1"/>
</dbReference>
<feature type="non-terminal residue" evidence="2">
    <location>
        <position position="1"/>
    </location>
</feature>
<evidence type="ECO:0000313" key="2">
    <source>
        <dbReference type="EMBL" id="GAH21635.1"/>
    </source>
</evidence>
<evidence type="ECO:0000259" key="1">
    <source>
        <dbReference type="Pfam" id="PF16363"/>
    </source>
</evidence>
<dbReference type="InterPro" id="IPR016040">
    <property type="entry name" value="NAD(P)-bd_dom"/>
</dbReference>
<reference evidence="2" key="1">
    <citation type="journal article" date="2014" name="Front. Microbiol.">
        <title>High frequency of phylogenetically diverse reductive dehalogenase-homologous genes in deep subseafloor sedimentary metagenomes.</title>
        <authorList>
            <person name="Kawai M."/>
            <person name="Futagami T."/>
            <person name="Toyoda A."/>
            <person name="Takaki Y."/>
            <person name="Nishi S."/>
            <person name="Hori S."/>
            <person name="Arai W."/>
            <person name="Tsubouchi T."/>
            <person name="Morono Y."/>
            <person name="Uchiyama I."/>
            <person name="Ito T."/>
            <person name="Fujiyama A."/>
            <person name="Inagaki F."/>
            <person name="Takami H."/>
        </authorList>
    </citation>
    <scope>NUCLEOTIDE SEQUENCE</scope>
    <source>
        <strain evidence="2">Expedition CK06-06</strain>
    </source>
</reference>
<feature type="domain" description="NAD(P)-binding" evidence="1">
    <location>
        <begin position="2"/>
        <end position="99"/>
    </location>
</feature>
<dbReference type="Pfam" id="PF16363">
    <property type="entry name" value="GDP_Man_Dehyd"/>
    <property type="match status" value="1"/>
</dbReference>
<dbReference type="PANTHER" id="PTHR43238:SF1">
    <property type="entry name" value="GDP-L-FUCOSE SYNTHASE"/>
    <property type="match status" value="1"/>
</dbReference>
<dbReference type="InterPro" id="IPR036291">
    <property type="entry name" value="NAD(P)-bd_dom_sf"/>
</dbReference>
<protein>
    <recommendedName>
        <fullName evidence="1">NAD(P)-binding domain-containing protein</fullName>
    </recommendedName>
</protein>
<dbReference type="AlphaFoldDB" id="X1EMR3"/>
<organism evidence="2">
    <name type="scientific">marine sediment metagenome</name>
    <dbReference type="NCBI Taxonomy" id="412755"/>
    <lineage>
        <taxon>unclassified sequences</taxon>
        <taxon>metagenomes</taxon>
        <taxon>ecological metagenomes</taxon>
    </lineage>
</organism>
<dbReference type="Gene3D" id="3.40.50.720">
    <property type="entry name" value="NAD(P)-binding Rossmann-like Domain"/>
    <property type="match status" value="1"/>
</dbReference>
<dbReference type="EMBL" id="BARU01004567">
    <property type="protein sequence ID" value="GAH21635.1"/>
    <property type="molecule type" value="Genomic_DNA"/>
</dbReference>
<gene>
    <name evidence="2" type="ORF">S03H2_09112</name>
</gene>
<accession>X1EMR3</accession>
<sequence>WGTGKPTREFLYVEDCAEAIILATEKYNKSDPVNIGAAFEISIRELAELIAKLTGFKGKITWDTSKPGGQPRRCLDTTKAEKEFGFKAKTPFKEGLKRTIQWYRDNF</sequence>
<name>X1EMR3_9ZZZZ</name>